<evidence type="ECO:0000313" key="5">
    <source>
        <dbReference type="Proteomes" id="UP000623419"/>
    </source>
</evidence>
<reference evidence="5" key="1">
    <citation type="journal article" date="2019" name="Int. J. Syst. Evol. Microbiol.">
        <title>The Global Catalogue of Microorganisms (GCM) 10K type strain sequencing project: providing services to taxonomists for standard genome sequencing and annotation.</title>
        <authorList>
            <consortium name="The Broad Institute Genomics Platform"/>
            <consortium name="The Broad Institute Genome Sequencing Center for Infectious Disease"/>
            <person name="Wu L."/>
            <person name="Ma J."/>
        </authorList>
    </citation>
    <scope>NUCLEOTIDE SEQUENCE [LARGE SCALE GENOMIC DNA]</scope>
    <source>
        <strain evidence="5">CGMCC 1.15905</strain>
    </source>
</reference>
<evidence type="ECO:0000259" key="3">
    <source>
        <dbReference type="Pfam" id="PF13511"/>
    </source>
</evidence>
<dbReference type="EMBL" id="BMKC01000001">
    <property type="protein sequence ID" value="GGA66305.1"/>
    <property type="molecule type" value="Genomic_DNA"/>
</dbReference>
<evidence type="ECO:0000256" key="1">
    <source>
        <dbReference type="SAM" id="MobiDB-lite"/>
    </source>
</evidence>
<dbReference type="Proteomes" id="UP000623419">
    <property type="component" value="Unassembled WGS sequence"/>
</dbReference>
<comment type="caution">
    <text evidence="4">The sequence shown here is derived from an EMBL/GenBank/DDBJ whole genome shotgun (WGS) entry which is preliminary data.</text>
</comment>
<accession>A0ABQ1HAX0</accession>
<protein>
    <recommendedName>
        <fullName evidence="3">DUF4124 domain-containing protein</fullName>
    </recommendedName>
</protein>
<keyword evidence="2" id="KW-0732">Signal</keyword>
<evidence type="ECO:0000256" key="2">
    <source>
        <dbReference type="SAM" id="SignalP"/>
    </source>
</evidence>
<organism evidence="4 5">
    <name type="scientific">Arenimonas soli</name>
    <dbReference type="NCBI Taxonomy" id="2269504"/>
    <lineage>
        <taxon>Bacteria</taxon>
        <taxon>Pseudomonadati</taxon>
        <taxon>Pseudomonadota</taxon>
        <taxon>Gammaproteobacteria</taxon>
        <taxon>Lysobacterales</taxon>
        <taxon>Lysobacteraceae</taxon>
        <taxon>Arenimonas</taxon>
    </lineage>
</organism>
<keyword evidence="5" id="KW-1185">Reference proteome</keyword>
<sequence>MRRFALALCCLAAAAPAAAESLFKCTDAQGAVSILSEPCPAGSTQVWKRDATPEPGPSVEELAARAALAEAEARRAAEEARLAEAARLAEEQRLQAEAQARAEEAAGSPRRKSECTQAHEFSESVLEKQWLRLTEAQRAELRAWVVAQCANVYDS</sequence>
<feature type="signal peptide" evidence="2">
    <location>
        <begin position="1"/>
        <end position="19"/>
    </location>
</feature>
<gene>
    <name evidence="4" type="ORF">GCM10011521_00490</name>
</gene>
<feature type="chain" id="PRO_5045629151" description="DUF4124 domain-containing protein" evidence="2">
    <location>
        <begin position="20"/>
        <end position="155"/>
    </location>
</feature>
<evidence type="ECO:0000313" key="4">
    <source>
        <dbReference type="EMBL" id="GGA66305.1"/>
    </source>
</evidence>
<name>A0ABQ1HAX0_9GAMM</name>
<feature type="domain" description="DUF4124" evidence="3">
    <location>
        <begin position="9"/>
        <end position="60"/>
    </location>
</feature>
<dbReference type="Pfam" id="PF13511">
    <property type="entry name" value="DUF4124"/>
    <property type="match status" value="1"/>
</dbReference>
<feature type="region of interest" description="Disordered" evidence="1">
    <location>
        <begin position="93"/>
        <end position="118"/>
    </location>
</feature>
<dbReference type="RefSeq" id="WP_188659766.1">
    <property type="nucleotide sequence ID" value="NZ_BMKC01000001.1"/>
</dbReference>
<feature type="compositionally biased region" description="Basic and acidic residues" evidence="1">
    <location>
        <begin position="93"/>
        <end position="104"/>
    </location>
</feature>
<proteinExistence type="predicted"/>
<dbReference type="InterPro" id="IPR025392">
    <property type="entry name" value="DUF4124"/>
</dbReference>